<dbReference type="PANTHER" id="PTHR24220">
    <property type="entry name" value="IMPORT ATP-BINDING PROTEIN"/>
    <property type="match status" value="1"/>
</dbReference>
<dbReference type="SUPFAM" id="SSF161098">
    <property type="entry name" value="MetI-like"/>
    <property type="match status" value="1"/>
</dbReference>
<dbReference type="Pfam" id="PF00528">
    <property type="entry name" value="BPD_transp_1"/>
    <property type="match status" value="1"/>
</dbReference>
<dbReference type="PROSITE" id="PS50893">
    <property type="entry name" value="ABC_TRANSPORTER_2"/>
    <property type="match status" value="2"/>
</dbReference>
<keyword evidence="3" id="KW-0547">Nucleotide-binding</keyword>
<proteinExistence type="inferred from homology"/>
<gene>
    <name evidence="10" type="ORF">GCM10022214_29730</name>
</gene>
<feature type="transmembrane region" description="Helical" evidence="7">
    <location>
        <begin position="63"/>
        <end position="89"/>
    </location>
</feature>
<evidence type="ECO:0000313" key="11">
    <source>
        <dbReference type="Proteomes" id="UP001500683"/>
    </source>
</evidence>
<dbReference type="Proteomes" id="UP001500683">
    <property type="component" value="Unassembled WGS sequence"/>
</dbReference>
<dbReference type="Pfam" id="PF00005">
    <property type="entry name" value="ABC_tran"/>
    <property type="match status" value="2"/>
</dbReference>
<feature type="transmembrane region" description="Helical" evidence="7">
    <location>
        <begin position="226"/>
        <end position="249"/>
    </location>
</feature>
<keyword evidence="2 7" id="KW-0812">Transmembrane</keyword>
<reference evidence="11" key="1">
    <citation type="journal article" date="2019" name="Int. J. Syst. Evol. Microbiol.">
        <title>The Global Catalogue of Microorganisms (GCM) 10K type strain sequencing project: providing services to taxonomists for standard genome sequencing and annotation.</title>
        <authorList>
            <consortium name="The Broad Institute Genomics Platform"/>
            <consortium name="The Broad Institute Genome Sequencing Center for Infectious Disease"/>
            <person name="Wu L."/>
            <person name="Ma J."/>
        </authorList>
    </citation>
    <scope>NUCLEOTIDE SEQUENCE [LARGE SCALE GENOMIC DNA]</scope>
    <source>
        <strain evidence="11">JCM 16702</strain>
    </source>
</reference>
<feature type="transmembrane region" description="Helical" evidence="7">
    <location>
        <begin position="185"/>
        <end position="206"/>
    </location>
</feature>
<evidence type="ECO:0000256" key="7">
    <source>
        <dbReference type="RuleBase" id="RU363032"/>
    </source>
</evidence>
<dbReference type="SUPFAM" id="SSF52540">
    <property type="entry name" value="P-loop containing nucleoside triphosphate hydrolases"/>
    <property type="match status" value="2"/>
</dbReference>
<name>A0ABP7VPW2_9ACTN</name>
<comment type="caution">
    <text evidence="10">The sequence shown here is derived from an EMBL/GenBank/DDBJ whole genome shotgun (WGS) entry which is preliminary data.</text>
</comment>
<feature type="transmembrane region" description="Helical" evidence="7">
    <location>
        <begin position="124"/>
        <end position="142"/>
    </location>
</feature>
<dbReference type="InterPro" id="IPR000515">
    <property type="entry name" value="MetI-like"/>
</dbReference>
<evidence type="ECO:0000313" key="10">
    <source>
        <dbReference type="EMBL" id="GAA4071839.1"/>
    </source>
</evidence>
<evidence type="ECO:0000259" key="9">
    <source>
        <dbReference type="PROSITE" id="PS50928"/>
    </source>
</evidence>
<comment type="subcellular location">
    <subcellularLocation>
        <location evidence="7">Cell membrane</location>
        <topology evidence="7">Multi-pass membrane protein</topology>
    </subcellularLocation>
    <subcellularLocation>
        <location evidence="1">Membrane</location>
        <topology evidence="1">Multi-pass membrane protein</topology>
    </subcellularLocation>
</comment>
<dbReference type="InterPro" id="IPR003439">
    <property type="entry name" value="ABC_transporter-like_ATP-bd"/>
</dbReference>
<feature type="domain" description="ABC transporter" evidence="8">
    <location>
        <begin position="509"/>
        <end position="734"/>
    </location>
</feature>
<evidence type="ECO:0000256" key="2">
    <source>
        <dbReference type="ARBA" id="ARBA00022692"/>
    </source>
</evidence>
<evidence type="ECO:0008006" key="12">
    <source>
        <dbReference type="Google" id="ProtNLM"/>
    </source>
</evidence>
<dbReference type="InterPro" id="IPR017871">
    <property type="entry name" value="ABC_transporter-like_CS"/>
</dbReference>
<protein>
    <recommendedName>
        <fullName evidence="12">ATP-binding cassette domain-containing protein</fullName>
    </recommendedName>
</protein>
<dbReference type="CDD" id="cd06261">
    <property type="entry name" value="TM_PBP2"/>
    <property type="match status" value="1"/>
</dbReference>
<keyword evidence="6 7" id="KW-0472">Membrane</keyword>
<keyword evidence="5 7" id="KW-1133">Transmembrane helix</keyword>
<evidence type="ECO:0000256" key="1">
    <source>
        <dbReference type="ARBA" id="ARBA00004141"/>
    </source>
</evidence>
<dbReference type="InterPro" id="IPR015854">
    <property type="entry name" value="ABC_transpr_LolD-like"/>
</dbReference>
<dbReference type="PANTHER" id="PTHR24220:SF685">
    <property type="entry name" value="ABC TRANSPORTER RELATED"/>
    <property type="match status" value="1"/>
</dbReference>
<evidence type="ECO:0000256" key="4">
    <source>
        <dbReference type="ARBA" id="ARBA00022840"/>
    </source>
</evidence>
<evidence type="ECO:0000256" key="3">
    <source>
        <dbReference type="ARBA" id="ARBA00022741"/>
    </source>
</evidence>
<feature type="transmembrane region" description="Helical" evidence="7">
    <location>
        <begin position="96"/>
        <end position="118"/>
    </location>
</feature>
<comment type="similarity">
    <text evidence="7">Belongs to the binding-protein-dependent transport system permease family.</text>
</comment>
<keyword evidence="11" id="KW-1185">Reference proteome</keyword>
<keyword evidence="4" id="KW-0067">ATP-binding</keyword>
<evidence type="ECO:0000256" key="6">
    <source>
        <dbReference type="ARBA" id="ARBA00023136"/>
    </source>
</evidence>
<dbReference type="PROSITE" id="PS50928">
    <property type="entry name" value="ABC_TM1"/>
    <property type="match status" value="1"/>
</dbReference>
<dbReference type="InterPro" id="IPR035906">
    <property type="entry name" value="MetI-like_sf"/>
</dbReference>
<organism evidence="10 11">
    <name type="scientific">Actinomadura miaoliensis</name>
    <dbReference type="NCBI Taxonomy" id="430685"/>
    <lineage>
        <taxon>Bacteria</taxon>
        <taxon>Bacillati</taxon>
        <taxon>Actinomycetota</taxon>
        <taxon>Actinomycetes</taxon>
        <taxon>Streptosporangiales</taxon>
        <taxon>Thermomonosporaceae</taxon>
        <taxon>Actinomadura</taxon>
    </lineage>
</organism>
<dbReference type="EMBL" id="BAAAZG010000017">
    <property type="protein sequence ID" value="GAA4071839.1"/>
    <property type="molecule type" value="Genomic_DNA"/>
</dbReference>
<dbReference type="Gene3D" id="3.40.50.300">
    <property type="entry name" value="P-loop containing nucleotide triphosphate hydrolases"/>
    <property type="match status" value="2"/>
</dbReference>
<feature type="domain" description="ABC transporter" evidence="8">
    <location>
        <begin position="274"/>
        <end position="511"/>
    </location>
</feature>
<feature type="domain" description="ABC transmembrane type-1" evidence="9">
    <location>
        <begin position="61"/>
        <end position="249"/>
    </location>
</feature>
<dbReference type="RefSeq" id="WP_344946742.1">
    <property type="nucleotide sequence ID" value="NZ_BAAAZG010000017.1"/>
</dbReference>
<evidence type="ECO:0000259" key="8">
    <source>
        <dbReference type="PROSITE" id="PS50893"/>
    </source>
</evidence>
<keyword evidence="7" id="KW-0813">Transport</keyword>
<accession>A0ABP7VPW2</accession>
<evidence type="ECO:0000256" key="5">
    <source>
        <dbReference type="ARBA" id="ARBA00022989"/>
    </source>
</evidence>
<dbReference type="SMART" id="SM00382">
    <property type="entry name" value="AAA"/>
    <property type="match status" value="2"/>
</dbReference>
<sequence length="734" mass="74912">MRRALIAWTVVLPAVVIAGGAFAPYDPASSVGAPWTPPGGGFWLGTDDAGRDVLSRVLAGGRALTAVASAAALAAALLGTAGGLAAGWAGGRIDRLLTGLADLLLAVPFLLQAMVLAVALPPSAAVVAGTVCGGAPLGLRVIRDLTRQARDSGYVEAARGRGERTAAILAREVLPSLAGAATADLVMRFVLALQLAAAFGMLGIGPEPSTPDWGLMLRENLPGARLNPMAAAAPAAALGVVAVTAALLARTSRTTRRSVRHVVDAAPPPAGAGLSVDGLGVADSTGRPVVTGFRLRAEPGEVVAITGPSGGGKTTALRAVLGLLGEGLHQTGGAVGWRGRPVPAGRAARRWRRAHVGLVHQDPVATLDPLMTVGAAVLDGRRRGLRPAARATLTRLGLDAERLWSRRANRLSGGQAQRVALARALLTDPALLVLDEPTSGLDPAALALVTDVLERRRGDGRSVTLVVSHDRDFVARVADRIIDLTPPGAGPAALHKASAGPPSGAGEVLAVTGLGLAHGPTALLDVGRLSLRHGEFVAVTGPSGSGKSTLLRALAGLHAPERGRLSLRGRTLPWPLERRGPEDVRAVQFVGQDPLGALNPAHRVATIVARPLRLTAGTTRAEARGRVPELLRAVGLDPALAARRPGELSGGQRQRVALARALAAGPSVLLADEITAALDAASAAAVLRLLAELRAGGLAVLLVTHDRAVAACADRVLHVNDRQLLGTESSSRAQ</sequence>
<dbReference type="InterPro" id="IPR027417">
    <property type="entry name" value="P-loop_NTPase"/>
</dbReference>
<dbReference type="Gene3D" id="1.10.3720.10">
    <property type="entry name" value="MetI-like"/>
    <property type="match status" value="1"/>
</dbReference>
<dbReference type="PROSITE" id="PS00211">
    <property type="entry name" value="ABC_TRANSPORTER_1"/>
    <property type="match status" value="2"/>
</dbReference>
<dbReference type="InterPro" id="IPR003593">
    <property type="entry name" value="AAA+_ATPase"/>
</dbReference>